<keyword evidence="1 6" id="KW-0813">Transport</keyword>
<dbReference type="PANTHER" id="PTHR47217">
    <property type="entry name" value="GLOBIN-LIKE PROTEIN"/>
    <property type="match status" value="1"/>
</dbReference>
<evidence type="ECO:0000256" key="3">
    <source>
        <dbReference type="ARBA" id="ARBA00022621"/>
    </source>
</evidence>
<evidence type="ECO:0000313" key="8">
    <source>
        <dbReference type="EMBL" id="KAJ8036839.1"/>
    </source>
</evidence>
<dbReference type="EMBL" id="JAIZAY010000008">
    <property type="protein sequence ID" value="KAJ8036839.1"/>
    <property type="molecule type" value="Genomic_DNA"/>
</dbReference>
<protein>
    <submittedName>
        <fullName evidence="8">Globin C, coelomic</fullName>
    </submittedName>
</protein>
<evidence type="ECO:0000256" key="5">
    <source>
        <dbReference type="ARBA" id="ARBA00023004"/>
    </source>
</evidence>
<dbReference type="CDD" id="cd01040">
    <property type="entry name" value="Mb-like"/>
    <property type="match status" value="1"/>
</dbReference>
<dbReference type="PRINTS" id="PR00188">
    <property type="entry name" value="PLANTGLOBIN"/>
</dbReference>
<dbReference type="InterPro" id="IPR000971">
    <property type="entry name" value="Globin"/>
</dbReference>
<keyword evidence="9" id="KW-1185">Reference proteome</keyword>
<name>A0A9Q1H8C4_HOLLE</name>
<keyword evidence="2 6" id="KW-0349">Heme</keyword>
<evidence type="ECO:0000256" key="6">
    <source>
        <dbReference type="RuleBase" id="RU000356"/>
    </source>
</evidence>
<evidence type="ECO:0000313" key="9">
    <source>
        <dbReference type="Proteomes" id="UP001152320"/>
    </source>
</evidence>
<comment type="similarity">
    <text evidence="6">Belongs to the globin family.</text>
</comment>
<dbReference type="GO" id="GO:0019825">
    <property type="term" value="F:oxygen binding"/>
    <property type="evidence" value="ECO:0007669"/>
    <property type="project" value="InterPro"/>
</dbReference>
<keyword evidence="4" id="KW-0479">Metal-binding</keyword>
<dbReference type="GO" id="GO:0020037">
    <property type="term" value="F:heme binding"/>
    <property type="evidence" value="ECO:0007669"/>
    <property type="project" value="InterPro"/>
</dbReference>
<dbReference type="InterPro" id="IPR009050">
    <property type="entry name" value="Globin-like_sf"/>
</dbReference>
<dbReference type="PANTHER" id="PTHR47217:SF1">
    <property type="entry name" value="GLOBIN-LIKE PROTEIN"/>
    <property type="match status" value="1"/>
</dbReference>
<dbReference type="InterPro" id="IPR012292">
    <property type="entry name" value="Globin/Proto"/>
</dbReference>
<dbReference type="Pfam" id="PF00042">
    <property type="entry name" value="Globin"/>
    <property type="match status" value="1"/>
</dbReference>
<dbReference type="Proteomes" id="UP001152320">
    <property type="component" value="Chromosome 8"/>
</dbReference>
<comment type="caution">
    <text evidence="8">The sequence shown here is derived from an EMBL/GenBank/DDBJ whole genome shotgun (WGS) entry which is preliminary data.</text>
</comment>
<evidence type="ECO:0000256" key="1">
    <source>
        <dbReference type="ARBA" id="ARBA00022448"/>
    </source>
</evidence>
<dbReference type="PROSITE" id="PS01033">
    <property type="entry name" value="GLOBIN"/>
    <property type="match status" value="1"/>
</dbReference>
<dbReference type="InterPro" id="IPR044399">
    <property type="entry name" value="Mb-like_M"/>
</dbReference>
<evidence type="ECO:0000259" key="7">
    <source>
        <dbReference type="PROSITE" id="PS01033"/>
    </source>
</evidence>
<dbReference type="AlphaFoldDB" id="A0A9Q1H8C4"/>
<gene>
    <name evidence="8" type="ORF">HOLleu_17483</name>
</gene>
<reference evidence="8" key="1">
    <citation type="submission" date="2021-10" db="EMBL/GenBank/DDBJ databases">
        <title>Tropical sea cucumber genome reveals ecological adaptation and Cuvierian tubules defense mechanism.</title>
        <authorList>
            <person name="Chen T."/>
        </authorList>
    </citation>
    <scope>NUCLEOTIDE SEQUENCE</scope>
    <source>
        <strain evidence="8">Nanhai2018</strain>
        <tissue evidence="8">Muscle</tissue>
    </source>
</reference>
<sequence length="196" mass="22454">MATGGALKQMWQSIVNALGGFFGADQTAVDETTGLSVYEKNLIRSSWEQAMKNKKKFGVDVFIRLFKHHPHSQDLFEQLRDIPIEELHENRKMKAHALRVMASLNSLVENLDDIEVLLEMLQNVGRTHIRHHVDKHYYDGLGTALMEAFEEELKDKFSQKTKDAWLKAYGVMTKVIVDEYDEAQTNANESTVDKES</sequence>
<organism evidence="8 9">
    <name type="scientific">Holothuria leucospilota</name>
    <name type="common">Black long sea cucumber</name>
    <name type="synonym">Mertensiothuria leucospilota</name>
    <dbReference type="NCBI Taxonomy" id="206669"/>
    <lineage>
        <taxon>Eukaryota</taxon>
        <taxon>Metazoa</taxon>
        <taxon>Echinodermata</taxon>
        <taxon>Eleutherozoa</taxon>
        <taxon>Echinozoa</taxon>
        <taxon>Holothuroidea</taxon>
        <taxon>Aspidochirotacea</taxon>
        <taxon>Aspidochirotida</taxon>
        <taxon>Holothuriidae</taxon>
        <taxon>Holothuria</taxon>
    </lineage>
</organism>
<proteinExistence type="inferred from homology"/>
<keyword evidence="5" id="KW-0408">Iron</keyword>
<accession>A0A9Q1H8C4</accession>
<feature type="domain" description="Globin" evidence="7">
    <location>
        <begin position="34"/>
        <end position="181"/>
    </location>
</feature>
<dbReference type="OrthoDB" id="436496at2759"/>
<dbReference type="SUPFAM" id="SSF46458">
    <property type="entry name" value="Globin-like"/>
    <property type="match status" value="1"/>
</dbReference>
<dbReference type="GO" id="GO:0005344">
    <property type="term" value="F:oxygen carrier activity"/>
    <property type="evidence" value="ECO:0007669"/>
    <property type="project" value="UniProtKB-KW"/>
</dbReference>
<keyword evidence="3 6" id="KW-0561">Oxygen transport</keyword>
<evidence type="ECO:0000256" key="4">
    <source>
        <dbReference type="ARBA" id="ARBA00022723"/>
    </source>
</evidence>
<evidence type="ECO:0000256" key="2">
    <source>
        <dbReference type="ARBA" id="ARBA00022617"/>
    </source>
</evidence>
<dbReference type="Gene3D" id="1.10.490.10">
    <property type="entry name" value="Globins"/>
    <property type="match status" value="1"/>
</dbReference>
<dbReference type="GO" id="GO:0046872">
    <property type="term" value="F:metal ion binding"/>
    <property type="evidence" value="ECO:0007669"/>
    <property type="project" value="UniProtKB-KW"/>
</dbReference>